<dbReference type="GO" id="GO:0008897">
    <property type="term" value="F:holo-[acyl-carrier-protein] synthase activity"/>
    <property type="evidence" value="ECO:0007669"/>
    <property type="project" value="InterPro"/>
</dbReference>
<dbReference type="EMBL" id="FNHZ01000001">
    <property type="protein sequence ID" value="SDM43736.1"/>
    <property type="molecule type" value="Genomic_DNA"/>
</dbReference>
<dbReference type="GO" id="GO:0019878">
    <property type="term" value="P:lysine biosynthetic process via aminoadipic acid"/>
    <property type="evidence" value="ECO:0007669"/>
    <property type="project" value="TreeGrafter"/>
</dbReference>
<protein>
    <submittedName>
        <fullName evidence="4">4'-phosphopantetheinyl transferase</fullName>
    </submittedName>
</protein>
<keyword evidence="2 4" id="KW-0808">Transferase</keyword>
<dbReference type="GO" id="GO:0005829">
    <property type="term" value="C:cytosol"/>
    <property type="evidence" value="ECO:0007669"/>
    <property type="project" value="TreeGrafter"/>
</dbReference>
<evidence type="ECO:0000313" key="5">
    <source>
        <dbReference type="Proteomes" id="UP000187651"/>
    </source>
</evidence>
<organism evidence="4 5">
    <name type="scientific">Lachnospira pectinoschiza</name>
    <dbReference type="NCBI Taxonomy" id="28052"/>
    <lineage>
        <taxon>Bacteria</taxon>
        <taxon>Bacillati</taxon>
        <taxon>Bacillota</taxon>
        <taxon>Clostridia</taxon>
        <taxon>Lachnospirales</taxon>
        <taxon>Lachnospiraceae</taxon>
        <taxon>Lachnospira</taxon>
    </lineage>
</organism>
<dbReference type="RefSeq" id="WP_074520548.1">
    <property type="nucleotide sequence ID" value="NZ_FNHZ01000001.1"/>
</dbReference>
<evidence type="ECO:0000256" key="1">
    <source>
        <dbReference type="ARBA" id="ARBA00010990"/>
    </source>
</evidence>
<dbReference type="Gene3D" id="3.90.470.20">
    <property type="entry name" value="4'-phosphopantetheinyl transferase domain"/>
    <property type="match status" value="1"/>
</dbReference>
<dbReference type="PANTHER" id="PTHR12215:SF10">
    <property type="entry name" value="L-AMINOADIPATE-SEMIALDEHYDE DEHYDROGENASE-PHOSPHOPANTETHEINYL TRANSFERASE"/>
    <property type="match status" value="1"/>
</dbReference>
<dbReference type="SUPFAM" id="SSF56214">
    <property type="entry name" value="4'-phosphopantetheinyl transferase"/>
    <property type="match status" value="2"/>
</dbReference>
<feature type="domain" description="4'-phosphopantetheinyl transferase" evidence="3">
    <location>
        <begin position="138"/>
        <end position="224"/>
    </location>
</feature>
<evidence type="ECO:0000256" key="2">
    <source>
        <dbReference type="ARBA" id="ARBA00022679"/>
    </source>
</evidence>
<sequence length="240" mass="27310">MKIYLAKADTIADYSDMAYAKLTNYRKKKTDKLHVELARLTSITAGLLLNYATKDYLNAGSDETAAGLGAISQANTAFLESSITEISSDELFDAYDPAYDFEIEELGQGKPVFKERTDLYFNISHTANIVVVVMAGKPIGIDIDGNRNFSDRMIDKFYSKKEAQWVYGNELRKSDRFFNIWTMKEAFSKMRGDGIARTILNLEFLHDTDQVECIFNGEKQDVLIEEQEYYGYKIAVIREA</sequence>
<dbReference type="Proteomes" id="UP000187651">
    <property type="component" value="Unassembled WGS sequence"/>
</dbReference>
<dbReference type="Pfam" id="PF01648">
    <property type="entry name" value="ACPS"/>
    <property type="match status" value="1"/>
</dbReference>
<accession>A0A1G9T7V5</accession>
<dbReference type="InterPro" id="IPR050559">
    <property type="entry name" value="P-Pant_transferase_sf"/>
</dbReference>
<gene>
    <name evidence="4" type="ORF">SAMN05216544_0247</name>
</gene>
<evidence type="ECO:0000313" key="4">
    <source>
        <dbReference type="EMBL" id="SDM43736.1"/>
    </source>
</evidence>
<reference evidence="5" key="1">
    <citation type="submission" date="2016-10" db="EMBL/GenBank/DDBJ databases">
        <authorList>
            <person name="Varghese N."/>
            <person name="Submissions S."/>
        </authorList>
    </citation>
    <scope>NUCLEOTIDE SEQUENCE [LARGE SCALE GENOMIC DNA]</scope>
    <source>
        <strain evidence="5">M83</strain>
    </source>
</reference>
<dbReference type="InterPro" id="IPR037143">
    <property type="entry name" value="4-PPantetheinyl_Trfase_dom_sf"/>
</dbReference>
<keyword evidence="5" id="KW-1185">Reference proteome</keyword>
<dbReference type="InterPro" id="IPR008278">
    <property type="entry name" value="4-PPantetheinyl_Trfase_dom"/>
</dbReference>
<dbReference type="GO" id="GO:0000287">
    <property type="term" value="F:magnesium ion binding"/>
    <property type="evidence" value="ECO:0007669"/>
    <property type="project" value="InterPro"/>
</dbReference>
<name>A0A1G9T7V5_9FIRM</name>
<dbReference type="AlphaFoldDB" id="A0A1G9T7V5"/>
<proteinExistence type="inferred from homology"/>
<dbReference type="PANTHER" id="PTHR12215">
    <property type="entry name" value="PHOSPHOPANTETHEINE TRANSFERASE"/>
    <property type="match status" value="1"/>
</dbReference>
<dbReference type="OrthoDB" id="9808281at2"/>
<evidence type="ECO:0000259" key="3">
    <source>
        <dbReference type="Pfam" id="PF01648"/>
    </source>
</evidence>
<comment type="similarity">
    <text evidence="1">Belongs to the P-Pant transferase superfamily. Gsp/Sfp/HetI/AcpT family.</text>
</comment>